<name>A0A2A2L2T0_9BILA</name>
<dbReference type="AlphaFoldDB" id="A0A2A2L2T0"/>
<organism evidence="2 3">
    <name type="scientific">Diploscapter pachys</name>
    <dbReference type="NCBI Taxonomy" id="2018661"/>
    <lineage>
        <taxon>Eukaryota</taxon>
        <taxon>Metazoa</taxon>
        <taxon>Ecdysozoa</taxon>
        <taxon>Nematoda</taxon>
        <taxon>Chromadorea</taxon>
        <taxon>Rhabditida</taxon>
        <taxon>Rhabditina</taxon>
        <taxon>Rhabditomorpha</taxon>
        <taxon>Rhabditoidea</taxon>
        <taxon>Rhabditidae</taxon>
        <taxon>Diploscapter</taxon>
    </lineage>
</organism>
<dbReference type="EMBL" id="LIAE01007273">
    <property type="protein sequence ID" value="PAV80445.1"/>
    <property type="molecule type" value="Genomic_DNA"/>
</dbReference>
<proteinExistence type="predicted"/>
<keyword evidence="3" id="KW-1185">Reference proteome</keyword>
<evidence type="ECO:0000313" key="3">
    <source>
        <dbReference type="Proteomes" id="UP000218231"/>
    </source>
</evidence>
<sequence>MMKREGKRGRIRKKEKLGKELKRELAFQPGKHLRRIDERVRKLRDDREFDFWESTWQKKLKRRLREHTRRTAMAQTEQIERESGKHVSGTGTLCFVCATFQPAICLTSLPSIHFPRSLGDLADCQLRDGNETKNDESGEVNKAKKGDETKMNENRWKLGSISNSVRRAISYGEIELAYS</sequence>
<reference evidence="2 3" key="1">
    <citation type="journal article" date="2017" name="Curr. Biol.">
        <title>Genome architecture and evolution of a unichromosomal asexual nematode.</title>
        <authorList>
            <person name="Fradin H."/>
            <person name="Zegar C."/>
            <person name="Gutwein M."/>
            <person name="Lucas J."/>
            <person name="Kovtun M."/>
            <person name="Corcoran D."/>
            <person name="Baugh L.R."/>
            <person name="Kiontke K."/>
            <person name="Gunsalus K."/>
            <person name="Fitch D.H."/>
            <person name="Piano F."/>
        </authorList>
    </citation>
    <scope>NUCLEOTIDE SEQUENCE [LARGE SCALE GENOMIC DNA]</scope>
    <source>
        <strain evidence="2">PF1309</strain>
    </source>
</reference>
<comment type="caution">
    <text evidence="2">The sequence shown here is derived from an EMBL/GenBank/DDBJ whole genome shotgun (WGS) entry which is preliminary data.</text>
</comment>
<gene>
    <name evidence="2" type="ORF">WR25_23610</name>
</gene>
<evidence type="ECO:0000256" key="1">
    <source>
        <dbReference type="SAM" id="MobiDB-lite"/>
    </source>
</evidence>
<protein>
    <submittedName>
        <fullName evidence="2">Uncharacterized protein</fullName>
    </submittedName>
</protein>
<dbReference type="Proteomes" id="UP000218231">
    <property type="component" value="Unassembled WGS sequence"/>
</dbReference>
<accession>A0A2A2L2T0</accession>
<evidence type="ECO:0000313" key="2">
    <source>
        <dbReference type="EMBL" id="PAV80445.1"/>
    </source>
</evidence>
<feature type="region of interest" description="Disordered" evidence="1">
    <location>
        <begin position="129"/>
        <end position="151"/>
    </location>
</feature>